<keyword evidence="3" id="KW-1185">Reference proteome</keyword>
<name>A0ABR3CQ28_9PEZI</name>
<evidence type="ECO:0000313" key="2">
    <source>
        <dbReference type="EMBL" id="KAL0261756.1"/>
    </source>
</evidence>
<evidence type="ECO:0008006" key="4">
    <source>
        <dbReference type="Google" id="ProtNLM"/>
    </source>
</evidence>
<proteinExistence type="predicted"/>
<dbReference type="EMBL" id="JAJVCZ030000003">
    <property type="protein sequence ID" value="KAL0261756.1"/>
    <property type="molecule type" value="Genomic_DNA"/>
</dbReference>
<dbReference type="RefSeq" id="XP_066634785.1">
    <property type="nucleotide sequence ID" value="XM_066774666.1"/>
</dbReference>
<reference evidence="2 3" key="1">
    <citation type="submission" date="2024-02" db="EMBL/GenBank/DDBJ databases">
        <title>De novo assembly and annotation of 12 fungi associated with fruit tree decline syndrome in Ontario, Canada.</title>
        <authorList>
            <person name="Sulman M."/>
            <person name="Ellouze W."/>
            <person name="Ilyukhin E."/>
        </authorList>
    </citation>
    <scope>NUCLEOTIDE SEQUENCE [LARGE SCALE GENOMIC DNA]</scope>
    <source>
        <strain evidence="2 3">FDS-637</strain>
    </source>
</reference>
<dbReference type="GeneID" id="92007271"/>
<evidence type="ECO:0000313" key="3">
    <source>
        <dbReference type="Proteomes" id="UP001430584"/>
    </source>
</evidence>
<comment type="caution">
    <text evidence="2">The sequence shown here is derived from an EMBL/GenBank/DDBJ whole genome shotgun (WGS) entry which is preliminary data.</text>
</comment>
<feature type="compositionally biased region" description="Polar residues" evidence="1">
    <location>
        <begin position="517"/>
        <end position="529"/>
    </location>
</feature>
<feature type="compositionally biased region" description="Low complexity" evidence="1">
    <location>
        <begin position="413"/>
        <end position="444"/>
    </location>
</feature>
<feature type="compositionally biased region" description="Polar residues" evidence="1">
    <location>
        <begin position="285"/>
        <end position="298"/>
    </location>
</feature>
<sequence length="542" mass="57687">MDTSWLTPIEPFSHKSGFFHELGPTLISPDLFNPPSNNSPPDPFAIFQDLPNMLAEKKLHWTQRVALIRHNLHAASRTGDFTFFKTLQAHRLLEGTDHLAALSAVIGDASDQVLASLDNYNSVMAYVHEDAFKNVYESVKTGVREQAGSYDDRRAIYYVDAAQQKEKAEKAIDKMINSAITMINAQPVNCQEEAANVWIWGTTFVADAMEVCLAQVDAIEVCLDDFIRLENAWSVVQSAVGSSIGAIKGIFNLMAPCEAPEAQQHRSDATEGTVRSMLRRMSTAMTSGMNSAGPSRRQSVMSVSNSMPPVVPLQHGSIQTGPPLRGVGWRPSALKHSKGPMELMPTIPPTPAAALLNTNPFDSSFSGWVSAPPLSPPLSPPLTPIACSSALTPRSNSNFSVGEDMPPPPTAPPTTHFSTNAASSSASNNNAAQHQHQQHQQTSAGPSSAGGQQIAQRTYSPGNTNTTSTTHPPSATNACNSSNSNNNTGDNDGSPGSTATSSAASATGSGVNSGSGKTSTRPRSANVQDSVRPVFDDMLFSM</sequence>
<feature type="compositionally biased region" description="Polar residues" evidence="1">
    <location>
        <begin position="389"/>
        <end position="400"/>
    </location>
</feature>
<feature type="region of interest" description="Disordered" evidence="1">
    <location>
        <begin position="385"/>
        <end position="531"/>
    </location>
</feature>
<gene>
    <name evidence="2" type="ORF">SLS55_003186</name>
</gene>
<accession>A0ABR3CQ28</accession>
<organism evidence="2 3">
    <name type="scientific">Diplodia seriata</name>
    <dbReference type="NCBI Taxonomy" id="420778"/>
    <lineage>
        <taxon>Eukaryota</taxon>
        <taxon>Fungi</taxon>
        <taxon>Dikarya</taxon>
        <taxon>Ascomycota</taxon>
        <taxon>Pezizomycotina</taxon>
        <taxon>Dothideomycetes</taxon>
        <taxon>Dothideomycetes incertae sedis</taxon>
        <taxon>Botryosphaeriales</taxon>
        <taxon>Botryosphaeriaceae</taxon>
        <taxon>Diplodia</taxon>
    </lineage>
</organism>
<feature type="compositionally biased region" description="Polar residues" evidence="1">
    <location>
        <begin position="445"/>
        <end position="457"/>
    </location>
</feature>
<evidence type="ECO:0000256" key="1">
    <source>
        <dbReference type="SAM" id="MobiDB-lite"/>
    </source>
</evidence>
<protein>
    <recommendedName>
        <fullName evidence="4">IMD domain-containing protein</fullName>
    </recommendedName>
</protein>
<feature type="region of interest" description="Disordered" evidence="1">
    <location>
        <begin position="285"/>
        <end position="306"/>
    </location>
</feature>
<feature type="compositionally biased region" description="Low complexity" evidence="1">
    <location>
        <begin position="458"/>
        <end position="516"/>
    </location>
</feature>
<dbReference type="Proteomes" id="UP001430584">
    <property type="component" value="Unassembled WGS sequence"/>
</dbReference>